<dbReference type="Proteomes" id="UP000077154">
    <property type="component" value="Unassembled WGS sequence"/>
</dbReference>
<proteinExistence type="predicted"/>
<dbReference type="RefSeq" id="XP_024323384.1">
    <property type="nucleotide sequence ID" value="XM_024468879.1"/>
</dbReference>
<protein>
    <submittedName>
        <fullName evidence="1">Uncharacterized protein</fullName>
    </submittedName>
</protein>
<dbReference type="AlphaFoldDB" id="A0A177A7J1"/>
<accession>A0A177A7J1</accession>
<dbReference type="EMBL" id="KV441398">
    <property type="protein sequence ID" value="OAF58099.1"/>
    <property type="molecule type" value="Genomic_DNA"/>
</dbReference>
<reference evidence="1" key="1">
    <citation type="submission" date="2016-03" db="EMBL/GenBank/DDBJ databases">
        <title>Updated assembly of Pseudogymnoascus destructans, the fungus causing white-nose syndrome of bats.</title>
        <authorList>
            <person name="Palmer J.M."/>
            <person name="Drees K.P."/>
            <person name="Foster J.T."/>
            <person name="Lindner D.L."/>
        </authorList>
    </citation>
    <scope>NUCLEOTIDE SEQUENCE [LARGE SCALE GENOMIC DNA]</scope>
    <source>
        <strain evidence="1">20631-21</strain>
    </source>
</reference>
<name>A0A177A7J1_9PEZI</name>
<gene>
    <name evidence="1" type="ORF">VC83_05257</name>
</gene>
<dbReference type="VEuPathDB" id="FungiDB:GMDG_00299"/>
<dbReference type="GeneID" id="36288323"/>
<sequence>MWKLDILYLTQAPRLTSLSSFHKMAGREYWRSIGIHNNSVPPRRPDEILLSPAHSSAAAPSIQQTFAAAPSSQQTFAAAPSIQHTFAAAPSIQHAVAGEGCIRHY</sequence>
<evidence type="ECO:0000313" key="1">
    <source>
        <dbReference type="EMBL" id="OAF58099.1"/>
    </source>
</evidence>
<organism evidence="1">
    <name type="scientific">Pseudogymnoascus destructans</name>
    <dbReference type="NCBI Taxonomy" id="655981"/>
    <lineage>
        <taxon>Eukaryota</taxon>
        <taxon>Fungi</taxon>
        <taxon>Dikarya</taxon>
        <taxon>Ascomycota</taxon>
        <taxon>Pezizomycotina</taxon>
        <taxon>Leotiomycetes</taxon>
        <taxon>Thelebolales</taxon>
        <taxon>Thelebolaceae</taxon>
        <taxon>Pseudogymnoascus</taxon>
    </lineage>
</organism>